<dbReference type="SUPFAM" id="SSF53474">
    <property type="entry name" value="alpha/beta-Hydrolases"/>
    <property type="match status" value="1"/>
</dbReference>
<evidence type="ECO:0000259" key="2">
    <source>
        <dbReference type="Pfam" id="PF00975"/>
    </source>
</evidence>
<protein>
    <submittedName>
        <fullName evidence="3">Oleoyl-ACP hydrolase</fullName>
    </submittedName>
</protein>
<comment type="similarity">
    <text evidence="1">Belongs to the thioesterase family.</text>
</comment>
<proteinExistence type="inferred from homology"/>
<dbReference type="OrthoDB" id="8480037at2"/>
<dbReference type="InterPro" id="IPR012223">
    <property type="entry name" value="TEII"/>
</dbReference>
<accession>A0A136PY38</accession>
<name>A0A136PY38_9ACTN</name>
<dbReference type="InterPro" id="IPR001031">
    <property type="entry name" value="Thioesterase"/>
</dbReference>
<dbReference type="Proteomes" id="UP000070620">
    <property type="component" value="Unassembled WGS sequence"/>
</dbReference>
<dbReference type="AlphaFoldDB" id="A0A136PY38"/>
<keyword evidence="4" id="KW-1185">Reference proteome</keyword>
<dbReference type="Pfam" id="PF00975">
    <property type="entry name" value="Thioesterase"/>
    <property type="match status" value="1"/>
</dbReference>
<gene>
    <name evidence="3" type="ORF">AWW66_04800</name>
</gene>
<dbReference type="InterPro" id="IPR029058">
    <property type="entry name" value="AB_hydrolase_fold"/>
</dbReference>
<evidence type="ECO:0000313" key="3">
    <source>
        <dbReference type="EMBL" id="KXK63106.1"/>
    </source>
</evidence>
<dbReference type="PANTHER" id="PTHR11487:SF0">
    <property type="entry name" value="S-ACYL FATTY ACID SYNTHASE THIOESTERASE, MEDIUM CHAIN"/>
    <property type="match status" value="1"/>
</dbReference>
<feature type="domain" description="Thioesterase" evidence="2">
    <location>
        <begin position="21"/>
        <end position="227"/>
    </location>
</feature>
<organism evidence="3 4">
    <name type="scientific">Micromonospora rosaria</name>
    <dbReference type="NCBI Taxonomy" id="47874"/>
    <lineage>
        <taxon>Bacteria</taxon>
        <taxon>Bacillati</taxon>
        <taxon>Actinomycetota</taxon>
        <taxon>Actinomycetes</taxon>
        <taxon>Micromonosporales</taxon>
        <taxon>Micromonosporaceae</taxon>
        <taxon>Micromonospora</taxon>
    </lineage>
</organism>
<reference evidence="3 4" key="1">
    <citation type="submission" date="2016-01" db="EMBL/GenBank/DDBJ databases">
        <title>Whole genome sequence and analysis of Micromonospora rosaria DSM 803, which can produce antibacterial substance rosamicin.</title>
        <authorList>
            <person name="Yang H."/>
            <person name="He X."/>
            <person name="Zhu D."/>
        </authorList>
    </citation>
    <scope>NUCLEOTIDE SEQUENCE [LARGE SCALE GENOMIC DNA]</scope>
    <source>
        <strain evidence="3 4">DSM 803</strain>
    </source>
</reference>
<dbReference type="RefSeq" id="WP_067360282.1">
    <property type="nucleotide sequence ID" value="NZ_JBIUBN010000001.1"/>
</dbReference>
<dbReference type="GO" id="GO:0008610">
    <property type="term" value="P:lipid biosynthetic process"/>
    <property type="evidence" value="ECO:0007669"/>
    <property type="project" value="TreeGrafter"/>
</dbReference>
<dbReference type="GO" id="GO:0016787">
    <property type="term" value="F:hydrolase activity"/>
    <property type="evidence" value="ECO:0007669"/>
    <property type="project" value="UniProtKB-KW"/>
</dbReference>
<evidence type="ECO:0000313" key="4">
    <source>
        <dbReference type="Proteomes" id="UP000070620"/>
    </source>
</evidence>
<dbReference type="PANTHER" id="PTHR11487">
    <property type="entry name" value="THIOESTERASE"/>
    <property type="match status" value="1"/>
</dbReference>
<keyword evidence="3" id="KW-0378">Hydrolase</keyword>
<evidence type="ECO:0000256" key="1">
    <source>
        <dbReference type="ARBA" id="ARBA00007169"/>
    </source>
</evidence>
<dbReference type="EMBL" id="LRQV01000009">
    <property type="protein sequence ID" value="KXK63106.1"/>
    <property type="molecule type" value="Genomic_DNA"/>
</dbReference>
<dbReference type="Gene3D" id="3.40.50.1820">
    <property type="entry name" value="alpha/beta hydrolase"/>
    <property type="match status" value="1"/>
</dbReference>
<sequence length="241" mass="26043">MTAERDRWLHRAVECPDAHRRLIAFPHAGGSASFYREWGRHLPGTDVLGVRYPGRAERIDEPAPTDLVRLGGQIAAALAGLDDLPLVLFGHSMGAVVALETARALQARGVRPAHLVASGSRAGPLPPSAPADADGDGLALRLAALGGTDPEMLADPFFQELVLPYIRSDGEMFHGYAHRTEPVLHCPITTIVGDVDGDADRRPWPELTDAGFREHVVPGHHFYLVDRPPYGLLTDLAEVGR</sequence>
<comment type="caution">
    <text evidence="3">The sequence shown here is derived from an EMBL/GenBank/DDBJ whole genome shotgun (WGS) entry which is preliminary data.</text>
</comment>